<gene>
    <name evidence="1" type="ORF">Dbus_chrXg148</name>
</gene>
<name>A0A0M4EX93_DROBS</name>
<dbReference type="OMA" id="MICERFI"/>
<keyword evidence="2" id="KW-1185">Reference proteome</keyword>
<dbReference type="InterPro" id="IPR027417">
    <property type="entry name" value="P-loop_NTPase"/>
</dbReference>
<evidence type="ECO:0000313" key="2">
    <source>
        <dbReference type="Proteomes" id="UP000494163"/>
    </source>
</evidence>
<feature type="non-terminal residue" evidence="1">
    <location>
        <position position="1"/>
    </location>
</feature>
<dbReference type="Proteomes" id="UP000494163">
    <property type="component" value="Chromosome X"/>
</dbReference>
<dbReference type="EMBL" id="CP012528">
    <property type="protein sequence ID" value="ALC48292.1"/>
    <property type="molecule type" value="Genomic_DNA"/>
</dbReference>
<accession>A0A0M4EX93</accession>
<dbReference type="AlphaFoldDB" id="A0A0M4EX93"/>
<dbReference type="OrthoDB" id="2015372at2759"/>
<protein>
    <submittedName>
        <fullName evidence="1">Mei-218</fullName>
    </submittedName>
</protein>
<dbReference type="STRING" id="30019.A0A0M4EX93"/>
<dbReference type="Gene3D" id="3.40.50.300">
    <property type="entry name" value="P-loop containing nucleotide triphosphate hydrolases"/>
    <property type="match status" value="1"/>
</dbReference>
<evidence type="ECO:0000313" key="1">
    <source>
        <dbReference type="EMBL" id="ALC48292.1"/>
    </source>
</evidence>
<reference evidence="1 2" key="1">
    <citation type="submission" date="2015-08" db="EMBL/GenBank/DDBJ databases">
        <title>Ancestral chromatin configuration constrains chromatin evolution on differentiating sex chromosomes in Drosophila.</title>
        <authorList>
            <person name="Zhou Q."/>
            <person name="Bachtrog D."/>
        </authorList>
    </citation>
    <scope>NUCLEOTIDE SEQUENCE [LARGE SCALE GENOMIC DNA]</scope>
    <source>
        <tissue evidence="1">Whole larvae</tissue>
    </source>
</reference>
<sequence>PQLPRHHLFTTNDIRGAFVDLNLMPRPIQKLYRLICGKNSDFAFVFALSSQLCQEFIPMGYYVYLKMAMLASLASIELDELRPPISLCVLCNDTYIAHRLLYSVGQLAPRFVGPHNGKQQAVVSPLPAHHTWIAASPLILAQQGIYYVGDWNRLLRDQCEELEKCIENASVPLPPQRGEVNEQPLEASIWTYWQPENAANQTTAFAKLCPIFGLPLCMDEQVDEVLWDYTLRKFSENAPESDPHMLSIPDEHMREFLSLLQQRKVEFTPEAESLLRKYYLVSRQERSTVFTSKTYIVLKQFAESFAKLGMRLKVLEADVVVAIFHCEHFVVSVLGAGKHPPPAVIRLKVVSKVDKYMNEFARWLFEYLDLHDNNDL</sequence>
<organism evidence="1 2">
    <name type="scientific">Drosophila busckii</name>
    <name type="common">Fruit fly</name>
    <dbReference type="NCBI Taxonomy" id="30019"/>
    <lineage>
        <taxon>Eukaryota</taxon>
        <taxon>Metazoa</taxon>
        <taxon>Ecdysozoa</taxon>
        <taxon>Arthropoda</taxon>
        <taxon>Hexapoda</taxon>
        <taxon>Insecta</taxon>
        <taxon>Pterygota</taxon>
        <taxon>Neoptera</taxon>
        <taxon>Endopterygota</taxon>
        <taxon>Diptera</taxon>
        <taxon>Brachycera</taxon>
        <taxon>Muscomorpha</taxon>
        <taxon>Ephydroidea</taxon>
        <taxon>Drosophilidae</taxon>
        <taxon>Drosophila</taxon>
    </lineage>
</organism>
<feature type="non-terminal residue" evidence="1">
    <location>
        <position position="376"/>
    </location>
</feature>
<proteinExistence type="predicted"/>